<dbReference type="EMBL" id="MTEJ01000394">
    <property type="protein sequence ID" value="OQX03602.1"/>
    <property type="molecule type" value="Genomic_DNA"/>
</dbReference>
<evidence type="ECO:0000259" key="1">
    <source>
        <dbReference type="Pfam" id="PF08378"/>
    </source>
</evidence>
<accession>A0A1Y1QE89</accession>
<evidence type="ECO:0000313" key="3">
    <source>
        <dbReference type="Proteomes" id="UP000192491"/>
    </source>
</evidence>
<dbReference type="AlphaFoldDB" id="A0A1Y1QE89"/>
<reference evidence="2 3" key="1">
    <citation type="submission" date="2017-01" db="EMBL/GenBank/DDBJ databases">
        <title>Novel large sulfur bacteria in the metagenomes of groundwater-fed chemosynthetic microbial mats in the Lake Huron basin.</title>
        <authorList>
            <person name="Sharrar A.M."/>
            <person name="Flood B.E."/>
            <person name="Bailey J.V."/>
            <person name="Jones D.S."/>
            <person name="Biddanda B."/>
            <person name="Ruberg S.A."/>
            <person name="Marcus D.N."/>
            <person name="Dick G.J."/>
        </authorList>
    </citation>
    <scope>NUCLEOTIDE SEQUENCE [LARGE SCALE GENOMIC DNA]</scope>
    <source>
        <strain evidence="2">A8</strain>
    </source>
</reference>
<protein>
    <recommendedName>
        <fullName evidence="1">NERD domain-containing protein</fullName>
    </recommendedName>
</protein>
<comment type="caution">
    <text evidence="2">The sequence shown here is derived from an EMBL/GenBank/DDBJ whole genome shotgun (WGS) entry which is preliminary data.</text>
</comment>
<name>A0A1Y1QE89_9GAMM</name>
<evidence type="ECO:0000313" key="2">
    <source>
        <dbReference type="EMBL" id="OQX03602.1"/>
    </source>
</evidence>
<organism evidence="2 3">
    <name type="scientific">Thiothrix lacustris</name>
    <dbReference type="NCBI Taxonomy" id="525917"/>
    <lineage>
        <taxon>Bacteria</taxon>
        <taxon>Pseudomonadati</taxon>
        <taxon>Pseudomonadota</taxon>
        <taxon>Gammaproteobacteria</taxon>
        <taxon>Thiotrichales</taxon>
        <taxon>Thiotrichaceae</taxon>
        <taxon>Thiothrix</taxon>
    </lineage>
</organism>
<dbReference type="Proteomes" id="UP000192491">
    <property type="component" value="Unassembled WGS sequence"/>
</dbReference>
<proteinExistence type="predicted"/>
<feature type="domain" description="NERD" evidence="1">
    <location>
        <begin position="13"/>
        <end position="113"/>
    </location>
</feature>
<sequence length="356" mass="40880">MPINIPKNPFFNGNTSEEKIFRLLNKLPNDCIVCHELEIQGRRPDFIVFSPRLGMLVLEVKAWNITTIIDGDQNDIHIKNRHEHLGDFKSVAHPIRQANNYLYLLRDTLLKHKLSKEIVNEDERYKGRLLYPLAIAVVFTNITKQQLNNHSIQQSTARISHERTLLKDEIDDLLNNQDISNMAFEQKLRRFFVPAWQFSLSDRQKAVVRSILSHEPIVVTTPEPVAAAEPQISHAVDFILKQYFSLETEKNRKSEYMSSVTSEINLISKDTSPDIDNTNFINQHSESINRLVSKISQGITESAAHDADELYSHSKAIKLKTEETVIKKTIHDIEKQQQALKSKLSRLASILEVEIA</sequence>
<gene>
    <name evidence="2" type="ORF">BWK73_38990</name>
</gene>
<dbReference type="InterPro" id="IPR011528">
    <property type="entry name" value="NERD"/>
</dbReference>
<dbReference type="Pfam" id="PF08378">
    <property type="entry name" value="NERD"/>
    <property type="match status" value="1"/>
</dbReference>